<organism evidence="1 2">
    <name type="scientific">Leucobacter ruminantium</name>
    <dbReference type="NCBI Taxonomy" id="1289170"/>
    <lineage>
        <taxon>Bacteria</taxon>
        <taxon>Bacillati</taxon>
        <taxon>Actinomycetota</taxon>
        <taxon>Actinomycetes</taxon>
        <taxon>Micrococcales</taxon>
        <taxon>Microbacteriaceae</taxon>
        <taxon>Leucobacter</taxon>
    </lineage>
</organism>
<evidence type="ECO:0000313" key="2">
    <source>
        <dbReference type="Proteomes" id="UP000664398"/>
    </source>
</evidence>
<dbReference type="Proteomes" id="UP000664398">
    <property type="component" value="Unassembled WGS sequence"/>
</dbReference>
<dbReference type="AlphaFoldDB" id="A0A939LW35"/>
<dbReference type="RefSeq" id="WP_208044739.1">
    <property type="nucleotide sequence ID" value="NZ_JAGDYL010000004.1"/>
</dbReference>
<evidence type="ECO:0000313" key="1">
    <source>
        <dbReference type="EMBL" id="MBO1804243.1"/>
    </source>
</evidence>
<protein>
    <submittedName>
        <fullName evidence="1">Uncharacterized protein</fullName>
    </submittedName>
</protein>
<reference evidence="1" key="1">
    <citation type="submission" date="2021-03" db="EMBL/GenBank/DDBJ databases">
        <title>Leucobacter chromiisoli sp. nov., isolated from chromium-containing soil of chemical plant.</title>
        <authorList>
            <person name="Xu Z."/>
        </authorList>
    </citation>
    <scope>NUCLEOTIDE SEQUENCE</scope>
    <source>
        <strain evidence="1">A2</strain>
    </source>
</reference>
<keyword evidence="2" id="KW-1185">Reference proteome</keyword>
<comment type="caution">
    <text evidence="1">The sequence shown here is derived from an EMBL/GenBank/DDBJ whole genome shotgun (WGS) entry which is preliminary data.</text>
</comment>
<gene>
    <name evidence="1" type="ORF">J4H91_02770</name>
</gene>
<dbReference type="Pfam" id="PF11354">
    <property type="entry name" value="DUF3156"/>
    <property type="match status" value="1"/>
</dbReference>
<name>A0A939LW35_9MICO</name>
<accession>A0A939LW35</accession>
<dbReference type="EMBL" id="JAGDYL010000004">
    <property type="protein sequence ID" value="MBO1804243.1"/>
    <property type="molecule type" value="Genomic_DNA"/>
</dbReference>
<sequence length="198" mass="21810">MSKAQRTRRDALAGAGPIVDRARAALRRTAEQFGAVTGSDQTSVTVRTRDGIVLTLGYDPGNYVFSRVYNLRITTELPADTPVPADLELSHRGRQGARFVRRDDRQGSLASPVLDSMNRRIEKHLGRIDLIKADVSGPKHARRLSLVPMGGSYVWVLIPPVFKATAFPAGEPDRILDLIRSLRTWCPASTATDPTTRH</sequence>
<proteinExistence type="predicted"/>
<dbReference type="InterPro" id="IPR021500">
    <property type="entry name" value="DUF3156"/>
</dbReference>